<keyword evidence="3" id="KW-0804">Transcription</keyword>
<dbReference type="Gene3D" id="2.60.120.10">
    <property type="entry name" value="Jelly Rolls"/>
    <property type="match status" value="1"/>
</dbReference>
<dbReference type="SMART" id="SM00419">
    <property type="entry name" value="HTH_CRP"/>
    <property type="match status" value="1"/>
</dbReference>
<dbReference type="InterPro" id="IPR050397">
    <property type="entry name" value="Env_Response_Regulators"/>
</dbReference>
<evidence type="ECO:0000313" key="7">
    <source>
        <dbReference type="Proteomes" id="UP000782554"/>
    </source>
</evidence>
<dbReference type="SMART" id="SM00100">
    <property type="entry name" value="cNMP"/>
    <property type="match status" value="1"/>
</dbReference>
<dbReference type="InterPro" id="IPR036388">
    <property type="entry name" value="WH-like_DNA-bd_sf"/>
</dbReference>
<gene>
    <name evidence="6" type="ORF">K3181_06495</name>
</gene>
<dbReference type="PROSITE" id="PS50042">
    <property type="entry name" value="CNMP_BINDING_3"/>
    <property type="match status" value="1"/>
</dbReference>
<dbReference type="PANTHER" id="PTHR24567">
    <property type="entry name" value="CRP FAMILY TRANSCRIPTIONAL REGULATORY PROTEIN"/>
    <property type="match status" value="1"/>
</dbReference>
<name>A0ABS7JTU5_9SPHN</name>
<evidence type="ECO:0000256" key="1">
    <source>
        <dbReference type="ARBA" id="ARBA00023015"/>
    </source>
</evidence>
<proteinExistence type="predicted"/>
<dbReference type="EMBL" id="JAIGNU010000001">
    <property type="protein sequence ID" value="MBX7501085.1"/>
    <property type="molecule type" value="Genomic_DNA"/>
</dbReference>
<dbReference type="PANTHER" id="PTHR24567:SF74">
    <property type="entry name" value="HTH-TYPE TRANSCRIPTIONAL REGULATOR ARCR"/>
    <property type="match status" value="1"/>
</dbReference>
<sequence>MSDVLHSRSSLRAAVSPMLYASLEPALRGEIEARTHVRRFADGQIIQQRGEDPDGFWLIEHGMVVAGQFLAEGTFRAVAVLGPGDSYGELAMFSQRPRVVDAVSRGASTVRFIPAGLFLECLARHPASGRALLGALSVQVQELINLVVDMRRGTATTRMALLLSNMAEGLEVGEVLPVTQEELAELLGVTRPTANTALRELAAAGLIERGYGQLRIRDRAALARFALG</sequence>
<dbReference type="SUPFAM" id="SSF51206">
    <property type="entry name" value="cAMP-binding domain-like"/>
    <property type="match status" value="1"/>
</dbReference>
<evidence type="ECO:0000256" key="3">
    <source>
        <dbReference type="ARBA" id="ARBA00023163"/>
    </source>
</evidence>
<dbReference type="InterPro" id="IPR012318">
    <property type="entry name" value="HTH_CRP"/>
</dbReference>
<reference evidence="6 7" key="1">
    <citation type="submission" date="2021-08" db="EMBL/GenBank/DDBJ databases">
        <title>Comparative Genomics Analysis of the Genus Qipengyuania Reveals Extensive Genetic Diversity and Metabolic Versatility, Including the Description of Fifteen Novel Species.</title>
        <authorList>
            <person name="Liu Y."/>
        </authorList>
    </citation>
    <scope>NUCLEOTIDE SEQUENCE [LARGE SCALE GENOMIC DNA]</scope>
    <source>
        <strain evidence="6 7">YG27</strain>
    </source>
</reference>
<dbReference type="RefSeq" id="WP_221601953.1">
    <property type="nucleotide sequence ID" value="NZ_JAIGNU010000001.1"/>
</dbReference>
<keyword evidence="7" id="KW-1185">Reference proteome</keyword>
<dbReference type="Gene3D" id="1.10.10.10">
    <property type="entry name" value="Winged helix-like DNA-binding domain superfamily/Winged helix DNA-binding domain"/>
    <property type="match status" value="1"/>
</dbReference>
<evidence type="ECO:0000259" key="4">
    <source>
        <dbReference type="PROSITE" id="PS50042"/>
    </source>
</evidence>
<evidence type="ECO:0000259" key="5">
    <source>
        <dbReference type="PROSITE" id="PS51063"/>
    </source>
</evidence>
<dbReference type="Proteomes" id="UP000782554">
    <property type="component" value="Unassembled WGS sequence"/>
</dbReference>
<keyword evidence="2" id="KW-0238">DNA-binding</keyword>
<dbReference type="InterPro" id="IPR000595">
    <property type="entry name" value="cNMP-bd_dom"/>
</dbReference>
<keyword evidence="1" id="KW-0805">Transcription regulation</keyword>
<dbReference type="Pfam" id="PF13545">
    <property type="entry name" value="HTH_Crp_2"/>
    <property type="match status" value="1"/>
</dbReference>
<dbReference type="Pfam" id="PF00027">
    <property type="entry name" value="cNMP_binding"/>
    <property type="match status" value="1"/>
</dbReference>
<dbReference type="InterPro" id="IPR014710">
    <property type="entry name" value="RmlC-like_jellyroll"/>
</dbReference>
<dbReference type="PROSITE" id="PS51063">
    <property type="entry name" value="HTH_CRP_2"/>
    <property type="match status" value="1"/>
</dbReference>
<protein>
    <submittedName>
        <fullName evidence="6">Crp/Fnr family transcriptional regulator</fullName>
    </submittedName>
</protein>
<evidence type="ECO:0000313" key="6">
    <source>
        <dbReference type="EMBL" id="MBX7501085.1"/>
    </source>
</evidence>
<dbReference type="SUPFAM" id="SSF46785">
    <property type="entry name" value="Winged helix' DNA-binding domain"/>
    <property type="match status" value="1"/>
</dbReference>
<comment type="caution">
    <text evidence="6">The sequence shown here is derived from an EMBL/GenBank/DDBJ whole genome shotgun (WGS) entry which is preliminary data.</text>
</comment>
<feature type="domain" description="HTH crp-type" evidence="5">
    <location>
        <begin position="153"/>
        <end position="220"/>
    </location>
</feature>
<dbReference type="CDD" id="cd00038">
    <property type="entry name" value="CAP_ED"/>
    <property type="match status" value="1"/>
</dbReference>
<dbReference type="InterPro" id="IPR018490">
    <property type="entry name" value="cNMP-bd_dom_sf"/>
</dbReference>
<evidence type="ECO:0000256" key="2">
    <source>
        <dbReference type="ARBA" id="ARBA00023125"/>
    </source>
</evidence>
<feature type="domain" description="Cyclic nucleotide-binding" evidence="4">
    <location>
        <begin position="19"/>
        <end position="122"/>
    </location>
</feature>
<dbReference type="InterPro" id="IPR036390">
    <property type="entry name" value="WH_DNA-bd_sf"/>
</dbReference>
<accession>A0ABS7JTU5</accession>
<organism evidence="6 7">
    <name type="scientific">Qipengyuania mesophila</name>
    <dbReference type="NCBI Taxonomy" id="2867246"/>
    <lineage>
        <taxon>Bacteria</taxon>
        <taxon>Pseudomonadati</taxon>
        <taxon>Pseudomonadota</taxon>
        <taxon>Alphaproteobacteria</taxon>
        <taxon>Sphingomonadales</taxon>
        <taxon>Erythrobacteraceae</taxon>
        <taxon>Qipengyuania</taxon>
    </lineage>
</organism>